<keyword evidence="9 13" id="KW-1133">Transmembrane helix</keyword>
<keyword evidence="8" id="KW-0521">NADP</keyword>
<dbReference type="NCBIfam" id="TIGR00677">
    <property type="entry name" value="fadh2_euk"/>
    <property type="match status" value="1"/>
</dbReference>
<dbReference type="GO" id="GO:0016020">
    <property type="term" value="C:membrane"/>
    <property type="evidence" value="ECO:0007669"/>
    <property type="project" value="UniProtKB-SubCell"/>
</dbReference>
<evidence type="ECO:0000313" key="16">
    <source>
        <dbReference type="Proteomes" id="UP000748756"/>
    </source>
</evidence>
<dbReference type="SUPFAM" id="SSF51730">
    <property type="entry name" value="FAD-linked oxidoreductase"/>
    <property type="match status" value="1"/>
</dbReference>
<protein>
    <recommendedName>
        <fullName evidence="14">MTHFR SAM-binding regulatory domain-containing protein</fullName>
    </recommendedName>
</protein>
<evidence type="ECO:0000259" key="14">
    <source>
        <dbReference type="Pfam" id="PF21895"/>
    </source>
</evidence>
<dbReference type="PANTHER" id="PTHR45754">
    <property type="entry name" value="METHYLENETETRAHYDROFOLATE REDUCTASE"/>
    <property type="match status" value="1"/>
</dbReference>
<evidence type="ECO:0000256" key="8">
    <source>
        <dbReference type="ARBA" id="ARBA00022857"/>
    </source>
</evidence>
<evidence type="ECO:0000256" key="9">
    <source>
        <dbReference type="ARBA" id="ARBA00022989"/>
    </source>
</evidence>
<dbReference type="GO" id="GO:0005829">
    <property type="term" value="C:cytosol"/>
    <property type="evidence" value="ECO:0007669"/>
    <property type="project" value="TreeGrafter"/>
</dbReference>
<evidence type="ECO:0000256" key="13">
    <source>
        <dbReference type="SAM" id="Phobius"/>
    </source>
</evidence>
<evidence type="ECO:0000256" key="1">
    <source>
        <dbReference type="ARBA" id="ARBA00001974"/>
    </source>
</evidence>
<evidence type="ECO:0000256" key="10">
    <source>
        <dbReference type="ARBA" id="ARBA00023002"/>
    </source>
</evidence>
<keyword evidence="7" id="KW-0274">FAD</keyword>
<evidence type="ECO:0000256" key="11">
    <source>
        <dbReference type="ARBA" id="ARBA00023136"/>
    </source>
</evidence>
<keyword evidence="5" id="KW-0285">Flavoprotein</keyword>
<dbReference type="Pfam" id="PF21895">
    <property type="entry name" value="MTHFR_C"/>
    <property type="match status" value="1"/>
</dbReference>
<dbReference type="GO" id="GO:0004489">
    <property type="term" value="F:methylenetetrahydrofolate reductase [NAD(P)H] activity"/>
    <property type="evidence" value="ECO:0007669"/>
    <property type="project" value="InterPro"/>
</dbReference>
<evidence type="ECO:0000256" key="12">
    <source>
        <dbReference type="RuleBase" id="RU004254"/>
    </source>
</evidence>
<feature type="domain" description="MTHFR SAM-binding regulatory" evidence="14">
    <location>
        <begin position="301"/>
        <end position="582"/>
    </location>
</feature>
<dbReference type="InterPro" id="IPR003171">
    <property type="entry name" value="Mehydrof_redctse-like"/>
</dbReference>
<comment type="caution">
    <text evidence="15">The sequence shown here is derived from an EMBL/GenBank/DDBJ whole genome shotgun (WGS) entry which is preliminary data.</text>
</comment>
<keyword evidence="16" id="KW-1185">Reference proteome</keyword>
<comment type="subcellular location">
    <subcellularLocation>
        <location evidence="2">Membrane</location>
        <topology evidence="2">Multi-pass membrane protein</topology>
    </subcellularLocation>
</comment>
<dbReference type="GO" id="GO:0071949">
    <property type="term" value="F:FAD binding"/>
    <property type="evidence" value="ECO:0007669"/>
    <property type="project" value="TreeGrafter"/>
</dbReference>
<dbReference type="InterPro" id="IPR029041">
    <property type="entry name" value="FAD-linked_oxidoreductase-like"/>
</dbReference>
<dbReference type="InterPro" id="IPR019325">
    <property type="entry name" value="NEDD4/Bsd2"/>
</dbReference>
<comment type="similarity">
    <text evidence="4">Belongs to the methylenetetrahydrofolate reductase family.</text>
</comment>
<evidence type="ECO:0000313" key="15">
    <source>
        <dbReference type="EMBL" id="KAF9150768.1"/>
    </source>
</evidence>
<dbReference type="EMBL" id="JAAAUQ010000384">
    <property type="protein sequence ID" value="KAF9150768.1"/>
    <property type="molecule type" value="Genomic_DNA"/>
</dbReference>
<dbReference type="GO" id="GO:0009086">
    <property type="term" value="P:methionine biosynthetic process"/>
    <property type="evidence" value="ECO:0007669"/>
    <property type="project" value="TreeGrafter"/>
</dbReference>
<evidence type="ECO:0000256" key="2">
    <source>
        <dbReference type="ARBA" id="ARBA00004141"/>
    </source>
</evidence>
<dbReference type="InterPro" id="IPR004621">
    <property type="entry name" value="Fadh2_euk"/>
</dbReference>
<comment type="pathway">
    <text evidence="3 12">One-carbon metabolism; tetrahydrofolate interconversion.</text>
</comment>
<dbReference type="GO" id="GO:0035999">
    <property type="term" value="P:tetrahydrofolate interconversion"/>
    <property type="evidence" value="ECO:0007669"/>
    <property type="project" value="TreeGrafter"/>
</dbReference>
<sequence length="887" mass="98996">MKVIDKIHRAEEERRPYWSFEYFPPKTTAGVQNLFERMERMYNLGPEFVDITWNAGGTSSDLTTELVATAQSVYGLETCMHLTCTNMPKEKIDAALKAAKACGNQNILALRGDPPRGQEQWVSCDNGFAYASDLVAYIRQQYGDYFSIGVAGYPEGHLDSTDLEEDFKWLKYKVDQGADFIVTQLFYDTGLFLDWVKKCRTRGITVPIVPGIMPIQSFGGFNRMTSLCKTFVPDRIKNALEPIKEDDQAVKDFGVRLAVEMCKEIQAGGISGFHFYTLNLEKSTRLILEGLGFVAPREKARPLPWNPSLSKKREKENVRPIFWKNRIQSYVSRTEAWDEFPNGRWGDSRSPAFGELDGYGTSLKVAPKEALELWGHPSSPRDVASLFAKYCHGEIRSIPWSDESSLYPETEAIRGQLARLNERGYLTINSQPAVNGVRSDDKVHGWGPKNGYVYQKAYLEFFVSPENLNELVSRIEEEPQITYYAVNKRGDLRTNSQNDGPNAVTWGVFVGKEIVQPTVVEVVSFVAWKDEAFELWSEWSKIYEPSSASARVIDSIRDEWYLINIVHNDFQDQDGLFRVLDSAKTVDSIPVTEAQDDNLIVTPTTTTQSTLNTTFNLPRFSSLSDGYARIHSEDDLDELYPNDNFILGPIATPSSTSTTRQQPAQQDTQIAIAPSAEPSSSTAAAGARRMIQQTMDGVFSNLSAKPRVEQPAVEELPPPYKAAALDQSPAYYETTVVSPFYSEDKVLVDGLPVGGFVGFVWNMMISTSFQFMGFFLTYLLHTSHATKNGSKMGLGITFVTMGTQTMAGKSDGQETNADSDTGYMGNTGDGVDATREFMSMSYLMIILGFAIILHASFEFIKAKRTEMVINATSSSHATEAETDASVV</sequence>
<dbReference type="Pfam" id="PF02219">
    <property type="entry name" value="MTHFR"/>
    <property type="match status" value="1"/>
</dbReference>
<feature type="transmembrane region" description="Helical" evidence="13">
    <location>
        <begin position="840"/>
        <end position="860"/>
    </location>
</feature>
<dbReference type="OrthoDB" id="16284at2759"/>
<dbReference type="GO" id="GO:0030001">
    <property type="term" value="P:metal ion transport"/>
    <property type="evidence" value="ECO:0007669"/>
    <property type="project" value="InterPro"/>
</dbReference>
<dbReference type="Gene3D" id="3.20.20.220">
    <property type="match status" value="1"/>
</dbReference>
<name>A0A9P5RYJ2_9FUNG</name>
<feature type="transmembrane region" description="Helical" evidence="13">
    <location>
        <begin position="759"/>
        <end position="780"/>
    </location>
</feature>
<keyword evidence="10" id="KW-0560">Oxidoreductase</keyword>
<organism evidence="15 16">
    <name type="scientific">Linnemannia schmuckeri</name>
    <dbReference type="NCBI Taxonomy" id="64567"/>
    <lineage>
        <taxon>Eukaryota</taxon>
        <taxon>Fungi</taxon>
        <taxon>Fungi incertae sedis</taxon>
        <taxon>Mucoromycota</taxon>
        <taxon>Mortierellomycotina</taxon>
        <taxon>Mortierellomycetes</taxon>
        <taxon>Mortierellales</taxon>
        <taxon>Mortierellaceae</taxon>
        <taxon>Linnemannia</taxon>
    </lineage>
</organism>
<feature type="transmembrane region" description="Helical" evidence="13">
    <location>
        <begin position="792"/>
        <end position="808"/>
    </location>
</feature>
<evidence type="ECO:0000256" key="6">
    <source>
        <dbReference type="ARBA" id="ARBA00022692"/>
    </source>
</evidence>
<evidence type="ECO:0000256" key="7">
    <source>
        <dbReference type="ARBA" id="ARBA00022827"/>
    </source>
</evidence>
<keyword evidence="6 13" id="KW-0812">Transmembrane</keyword>
<dbReference type="InterPro" id="IPR053806">
    <property type="entry name" value="MTHFR_C"/>
</dbReference>
<evidence type="ECO:0000256" key="3">
    <source>
        <dbReference type="ARBA" id="ARBA00004777"/>
    </source>
</evidence>
<dbReference type="PANTHER" id="PTHR45754:SF3">
    <property type="entry name" value="METHYLENETETRAHYDROFOLATE REDUCTASE (NADPH)"/>
    <property type="match status" value="1"/>
</dbReference>
<evidence type="ECO:0000256" key="4">
    <source>
        <dbReference type="ARBA" id="ARBA00006743"/>
    </source>
</evidence>
<reference evidence="15" key="1">
    <citation type="journal article" date="2020" name="Fungal Divers.">
        <title>Resolving the Mortierellaceae phylogeny through synthesis of multi-gene phylogenetics and phylogenomics.</title>
        <authorList>
            <person name="Vandepol N."/>
            <person name="Liber J."/>
            <person name="Desiro A."/>
            <person name="Na H."/>
            <person name="Kennedy M."/>
            <person name="Barry K."/>
            <person name="Grigoriev I.V."/>
            <person name="Miller A.N."/>
            <person name="O'Donnell K."/>
            <person name="Stajich J.E."/>
            <person name="Bonito G."/>
        </authorList>
    </citation>
    <scope>NUCLEOTIDE SEQUENCE</scope>
    <source>
        <strain evidence="15">NRRL 6426</strain>
    </source>
</reference>
<dbReference type="Pfam" id="PF10176">
    <property type="entry name" value="NEDD4_Bsd2"/>
    <property type="match status" value="1"/>
</dbReference>
<dbReference type="FunFam" id="3.20.20.220:FF:000002">
    <property type="entry name" value="Methylenetetrahydrofolate reductase"/>
    <property type="match status" value="1"/>
</dbReference>
<gene>
    <name evidence="15" type="ORF">BG015_007418</name>
</gene>
<dbReference type="CDD" id="cd00537">
    <property type="entry name" value="MTHFR"/>
    <property type="match status" value="1"/>
</dbReference>
<evidence type="ECO:0000256" key="5">
    <source>
        <dbReference type="ARBA" id="ARBA00022630"/>
    </source>
</evidence>
<dbReference type="CDD" id="cd22212">
    <property type="entry name" value="NDFIP-like"/>
    <property type="match status" value="1"/>
</dbReference>
<accession>A0A9P5RYJ2</accession>
<dbReference type="AlphaFoldDB" id="A0A9P5RYJ2"/>
<keyword evidence="11 13" id="KW-0472">Membrane</keyword>
<proteinExistence type="inferred from homology"/>
<dbReference type="Proteomes" id="UP000748756">
    <property type="component" value="Unassembled WGS sequence"/>
</dbReference>
<dbReference type="GO" id="GO:0007034">
    <property type="term" value="P:vacuolar transport"/>
    <property type="evidence" value="ECO:0007669"/>
    <property type="project" value="InterPro"/>
</dbReference>
<comment type="cofactor">
    <cofactor evidence="1">
        <name>FAD</name>
        <dbReference type="ChEBI" id="CHEBI:57692"/>
    </cofactor>
</comment>